<gene>
    <name evidence="1" type="ORF">ACFH04_30760</name>
</gene>
<organism evidence="1 2">
    <name type="scientific">Streptomyces noboritoensis</name>
    <dbReference type="NCBI Taxonomy" id="67337"/>
    <lineage>
        <taxon>Bacteria</taxon>
        <taxon>Bacillati</taxon>
        <taxon>Actinomycetota</taxon>
        <taxon>Actinomycetes</taxon>
        <taxon>Kitasatosporales</taxon>
        <taxon>Streptomycetaceae</taxon>
        <taxon>Streptomyces</taxon>
    </lineage>
</organism>
<accession>A0ABV6TUB7</accession>
<evidence type="ECO:0000313" key="1">
    <source>
        <dbReference type="EMBL" id="MFC0848060.1"/>
    </source>
</evidence>
<reference evidence="1 2" key="1">
    <citation type="submission" date="2024-09" db="EMBL/GenBank/DDBJ databases">
        <authorList>
            <person name="Sun Q."/>
            <person name="Mori K."/>
        </authorList>
    </citation>
    <scope>NUCLEOTIDE SEQUENCE [LARGE SCALE GENOMIC DNA]</scope>
    <source>
        <strain evidence="1 2">JCM 4557</strain>
    </source>
</reference>
<comment type="caution">
    <text evidence="1">The sequence shown here is derived from an EMBL/GenBank/DDBJ whole genome shotgun (WGS) entry which is preliminary data.</text>
</comment>
<keyword evidence="2" id="KW-1185">Reference proteome</keyword>
<sequence length="63" mass="7064">MNKARHIAEQLPDSDKGSPIGLDVCWTPAPGNPARNCTLRDGHDERHFHEYSGVTWDRPGQPQ</sequence>
<dbReference type="EMBL" id="JBHMQV010000009">
    <property type="protein sequence ID" value="MFC0848060.1"/>
    <property type="molecule type" value="Genomic_DNA"/>
</dbReference>
<proteinExistence type="predicted"/>
<dbReference type="Proteomes" id="UP001589887">
    <property type="component" value="Unassembled WGS sequence"/>
</dbReference>
<protein>
    <submittedName>
        <fullName evidence="1">Uncharacterized protein</fullName>
    </submittedName>
</protein>
<name>A0ABV6TUB7_9ACTN</name>
<evidence type="ECO:0000313" key="2">
    <source>
        <dbReference type="Proteomes" id="UP001589887"/>
    </source>
</evidence>
<dbReference type="RefSeq" id="WP_394322723.1">
    <property type="nucleotide sequence ID" value="NZ_JBHMQV010000009.1"/>
</dbReference>